<protein>
    <submittedName>
        <fullName evidence="1">Uncharacterized protein</fullName>
    </submittedName>
</protein>
<proteinExistence type="predicted"/>
<dbReference type="RefSeq" id="WP_153713154.1">
    <property type="nucleotide sequence ID" value="NZ_CP045871.1"/>
</dbReference>
<dbReference type="OrthoDB" id="5609094at2"/>
<dbReference type="Pfam" id="PF19742">
    <property type="entry name" value="DUF6231"/>
    <property type="match status" value="1"/>
</dbReference>
<sequence length="133" mass="14962">MNAFEHWLTALEPVDGAHACIGCQTGAEALTDDPAEWPARYFTRCVVRLASLDARSIARLGQLRNQYAQQIALWIDQPSPDDREPLLGLGFKGLPGPAGVACFGYDLGTYNHQRDWNNPKYWANPERWGQAFW</sequence>
<evidence type="ECO:0000313" key="1">
    <source>
        <dbReference type="EMBL" id="QGG79650.1"/>
    </source>
</evidence>
<evidence type="ECO:0000313" key="2">
    <source>
        <dbReference type="Proteomes" id="UP000388235"/>
    </source>
</evidence>
<organism evidence="1 2">
    <name type="scientific">Litorivicinus lipolyticus</name>
    <dbReference type="NCBI Taxonomy" id="418701"/>
    <lineage>
        <taxon>Bacteria</taxon>
        <taxon>Pseudomonadati</taxon>
        <taxon>Pseudomonadota</taxon>
        <taxon>Gammaproteobacteria</taxon>
        <taxon>Oceanospirillales</taxon>
        <taxon>Litorivicinaceae</taxon>
        <taxon>Litorivicinus</taxon>
    </lineage>
</organism>
<dbReference type="AlphaFoldDB" id="A0A5Q2QCT4"/>
<keyword evidence="2" id="KW-1185">Reference proteome</keyword>
<accession>A0A5Q2QCT4</accession>
<dbReference type="Proteomes" id="UP000388235">
    <property type="component" value="Chromosome"/>
</dbReference>
<name>A0A5Q2QCT4_9GAMM</name>
<gene>
    <name evidence="1" type="ORF">GH975_03330</name>
</gene>
<dbReference type="EMBL" id="CP045871">
    <property type="protein sequence ID" value="QGG79650.1"/>
    <property type="molecule type" value="Genomic_DNA"/>
</dbReference>
<dbReference type="KEGG" id="llp:GH975_03330"/>
<dbReference type="InterPro" id="IPR046199">
    <property type="entry name" value="DUF6231"/>
</dbReference>
<reference evidence="1 2" key="1">
    <citation type="submission" date="2019-11" db="EMBL/GenBank/DDBJ databases">
        <authorList>
            <person name="Khan S.A."/>
            <person name="Jeon C.O."/>
            <person name="Chun B.H."/>
        </authorList>
    </citation>
    <scope>NUCLEOTIDE SEQUENCE [LARGE SCALE GENOMIC DNA]</scope>
    <source>
        <strain evidence="1 2">IMCC 1097</strain>
    </source>
</reference>